<dbReference type="KEGG" id="hir:HETIRDRAFT_328583"/>
<dbReference type="InParanoid" id="W4JU14"/>
<dbReference type="GeneID" id="20671424"/>
<sequence>MTRTDGSGGGYLIIYLSERAVVIVVVVCSFCEACSGVRVPFLSLPYLAFPFLSLTIVLTCLLFLAMLSDICLIVLSVSIFVGFVLVCSLFHYLFCEPVCFALGGGGGGGKGMLLRRRGGEAERRRGGGGGGEAEAESGEGV</sequence>
<evidence type="ECO:0000256" key="2">
    <source>
        <dbReference type="SAM" id="Phobius"/>
    </source>
</evidence>
<keyword evidence="2" id="KW-0812">Transmembrane</keyword>
<keyword evidence="2" id="KW-0472">Membrane</keyword>
<name>W4JU14_HETIT</name>
<dbReference type="AlphaFoldDB" id="W4JU14"/>
<feature type="transmembrane region" description="Helical" evidence="2">
    <location>
        <begin position="20"/>
        <end position="41"/>
    </location>
</feature>
<dbReference type="EMBL" id="KI925464">
    <property type="protein sequence ID" value="ETW76585.1"/>
    <property type="molecule type" value="Genomic_DNA"/>
</dbReference>
<feature type="transmembrane region" description="Helical" evidence="2">
    <location>
        <begin position="72"/>
        <end position="94"/>
    </location>
</feature>
<dbReference type="RefSeq" id="XP_009551473.1">
    <property type="nucleotide sequence ID" value="XM_009553178.1"/>
</dbReference>
<keyword evidence="4" id="KW-1185">Reference proteome</keyword>
<keyword evidence="2" id="KW-1133">Transmembrane helix</keyword>
<gene>
    <name evidence="3" type="ORF">HETIRDRAFT_328583</name>
</gene>
<reference evidence="3 4" key="1">
    <citation type="journal article" date="2012" name="New Phytol.">
        <title>Insight into trade-off between wood decay and parasitism from the genome of a fungal forest pathogen.</title>
        <authorList>
            <person name="Olson A."/>
            <person name="Aerts A."/>
            <person name="Asiegbu F."/>
            <person name="Belbahri L."/>
            <person name="Bouzid O."/>
            <person name="Broberg A."/>
            <person name="Canback B."/>
            <person name="Coutinho P.M."/>
            <person name="Cullen D."/>
            <person name="Dalman K."/>
            <person name="Deflorio G."/>
            <person name="van Diepen L.T."/>
            <person name="Dunand C."/>
            <person name="Duplessis S."/>
            <person name="Durling M."/>
            <person name="Gonthier P."/>
            <person name="Grimwood J."/>
            <person name="Fossdal C.G."/>
            <person name="Hansson D."/>
            <person name="Henrissat B."/>
            <person name="Hietala A."/>
            <person name="Himmelstrand K."/>
            <person name="Hoffmeister D."/>
            <person name="Hogberg N."/>
            <person name="James T.Y."/>
            <person name="Karlsson M."/>
            <person name="Kohler A."/>
            <person name="Kues U."/>
            <person name="Lee Y.H."/>
            <person name="Lin Y.C."/>
            <person name="Lind M."/>
            <person name="Lindquist E."/>
            <person name="Lombard V."/>
            <person name="Lucas S."/>
            <person name="Lunden K."/>
            <person name="Morin E."/>
            <person name="Murat C."/>
            <person name="Park J."/>
            <person name="Raffaello T."/>
            <person name="Rouze P."/>
            <person name="Salamov A."/>
            <person name="Schmutz J."/>
            <person name="Solheim H."/>
            <person name="Stahlberg J."/>
            <person name="Velez H."/>
            <person name="de Vries R.P."/>
            <person name="Wiebenga A."/>
            <person name="Woodward S."/>
            <person name="Yakovlev I."/>
            <person name="Garbelotto M."/>
            <person name="Martin F."/>
            <person name="Grigoriev I.V."/>
            <person name="Stenlid J."/>
        </authorList>
    </citation>
    <scope>NUCLEOTIDE SEQUENCE [LARGE SCALE GENOMIC DNA]</scope>
    <source>
        <strain evidence="3 4">TC 32-1</strain>
    </source>
</reference>
<dbReference type="Proteomes" id="UP000030671">
    <property type="component" value="Unassembled WGS sequence"/>
</dbReference>
<evidence type="ECO:0000256" key="1">
    <source>
        <dbReference type="SAM" id="MobiDB-lite"/>
    </source>
</evidence>
<organism evidence="3 4">
    <name type="scientific">Heterobasidion irregulare (strain TC 32-1)</name>
    <dbReference type="NCBI Taxonomy" id="747525"/>
    <lineage>
        <taxon>Eukaryota</taxon>
        <taxon>Fungi</taxon>
        <taxon>Dikarya</taxon>
        <taxon>Basidiomycota</taxon>
        <taxon>Agaricomycotina</taxon>
        <taxon>Agaricomycetes</taxon>
        <taxon>Russulales</taxon>
        <taxon>Bondarzewiaceae</taxon>
        <taxon>Heterobasidion</taxon>
        <taxon>Heterobasidion annosum species complex</taxon>
    </lineage>
</organism>
<feature type="region of interest" description="Disordered" evidence="1">
    <location>
        <begin position="118"/>
        <end position="141"/>
    </location>
</feature>
<evidence type="ECO:0000313" key="4">
    <source>
        <dbReference type="Proteomes" id="UP000030671"/>
    </source>
</evidence>
<proteinExistence type="predicted"/>
<feature type="transmembrane region" description="Helical" evidence="2">
    <location>
        <begin position="47"/>
        <end position="65"/>
    </location>
</feature>
<dbReference type="HOGENOM" id="CLU_1825533_0_0_1"/>
<accession>W4JU14</accession>
<evidence type="ECO:0000313" key="3">
    <source>
        <dbReference type="EMBL" id="ETW76585.1"/>
    </source>
</evidence>
<protein>
    <submittedName>
        <fullName evidence="3">Uncharacterized protein</fullName>
    </submittedName>
</protein>